<dbReference type="PANTHER" id="PTHR12219">
    <property type="entry name" value="NADH-UBIQUINONE OXIDOREDUCTASE"/>
    <property type="match status" value="1"/>
</dbReference>
<dbReference type="RefSeq" id="WP_188160204.1">
    <property type="nucleotide sequence ID" value="NZ_BMGH01000001.1"/>
</dbReference>
<evidence type="ECO:0000256" key="5">
    <source>
        <dbReference type="ARBA" id="ARBA00022982"/>
    </source>
</evidence>
<dbReference type="GO" id="GO:0016020">
    <property type="term" value="C:membrane"/>
    <property type="evidence" value="ECO:0007669"/>
    <property type="project" value="UniProtKB-SubCell"/>
</dbReference>
<dbReference type="Gene3D" id="3.30.160.190">
    <property type="entry name" value="atu1810 like domain"/>
    <property type="match status" value="1"/>
</dbReference>
<keyword evidence="3" id="KW-0679">Respiratory chain</keyword>
<proteinExistence type="predicted"/>
<keyword evidence="5" id="KW-0249">Electron transport</keyword>
<accession>A0A8J2V473</accession>
<evidence type="ECO:0000256" key="2">
    <source>
        <dbReference type="ARBA" id="ARBA00022448"/>
    </source>
</evidence>
<dbReference type="GO" id="GO:0022900">
    <property type="term" value="P:electron transport chain"/>
    <property type="evidence" value="ECO:0007669"/>
    <property type="project" value="InterPro"/>
</dbReference>
<dbReference type="EMBL" id="BMGH01000001">
    <property type="protein sequence ID" value="GGD03247.1"/>
    <property type="molecule type" value="Genomic_DNA"/>
</dbReference>
<sequence length="102" mass="11580">MFARIYQPAKTAMQSGKGKTRSWVLEFEQSAARRVDPLMGWISSDDMKSNQVRLKFDSKEAAVAYATEHGIPHKVSESHGGKPVIKAYSDNFSARRRKPWTH</sequence>
<protein>
    <submittedName>
        <fullName evidence="7">NADH-ubiquinone oxidoreductase</fullName>
    </submittedName>
</protein>
<organism evidence="7 8">
    <name type="scientific">Aquisalinus flavus</name>
    <dbReference type="NCBI Taxonomy" id="1526572"/>
    <lineage>
        <taxon>Bacteria</taxon>
        <taxon>Pseudomonadati</taxon>
        <taxon>Pseudomonadota</taxon>
        <taxon>Alphaproteobacteria</taxon>
        <taxon>Parvularculales</taxon>
        <taxon>Parvularculaceae</taxon>
        <taxon>Aquisalinus</taxon>
    </lineage>
</organism>
<evidence type="ECO:0000256" key="6">
    <source>
        <dbReference type="ARBA" id="ARBA00023136"/>
    </source>
</evidence>
<dbReference type="AlphaFoldDB" id="A0A8J2V473"/>
<reference evidence="7" key="1">
    <citation type="journal article" date="2014" name="Int. J. Syst. Evol. Microbiol.">
        <title>Complete genome sequence of Corynebacterium casei LMG S-19264T (=DSM 44701T), isolated from a smear-ripened cheese.</title>
        <authorList>
            <consortium name="US DOE Joint Genome Institute (JGI-PGF)"/>
            <person name="Walter F."/>
            <person name="Albersmeier A."/>
            <person name="Kalinowski J."/>
            <person name="Ruckert C."/>
        </authorList>
    </citation>
    <scope>NUCLEOTIDE SEQUENCE</scope>
    <source>
        <strain evidence="7">CGMCC 1.12921</strain>
    </source>
</reference>
<keyword evidence="8" id="KW-1185">Reference proteome</keyword>
<name>A0A8J2V473_9PROT</name>
<evidence type="ECO:0000313" key="8">
    <source>
        <dbReference type="Proteomes" id="UP000613582"/>
    </source>
</evidence>
<dbReference type="Pfam" id="PF04800">
    <property type="entry name" value="NDUS4"/>
    <property type="match status" value="1"/>
</dbReference>
<evidence type="ECO:0000313" key="7">
    <source>
        <dbReference type="EMBL" id="GGD03247.1"/>
    </source>
</evidence>
<comment type="subcellular location">
    <subcellularLocation>
        <location evidence="1">Membrane</location>
    </subcellularLocation>
</comment>
<keyword evidence="6" id="KW-0472">Membrane</keyword>
<dbReference type="InterPro" id="IPR006885">
    <property type="entry name" value="NADH_UbQ_FeS_4_mit-like"/>
</dbReference>
<comment type="caution">
    <text evidence="7">The sequence shown here is derived from an EMBL/GenBank/DDBJ whole genome shotgun (WGS) entry which is preliminary data.</text>
</comment>
<gene>
    <name evidence="7" type="ORF">GCM10011342_10320</name>
</gene>
<dbReference type="Proteomes" id="UP000613582">
    <property type="component" value="Unassembled WGS sequence"/>
</dbReference>
<evidence type="ECO:0000256" key="1">
    <source>
        <dbReference type="ARBA" id="ARBA00004370"/>
    </source>
</evidence>
<keyword evidence="4" id="KW-0809">Transit peptide</keyword>
<dbReference type="PANTHER" id="PTHR12219:SF8">
    <property type="entry name" value="NADH DEHYDROGENASE [UBIQUINONE] IRON-SULFUR PROTEIN 4, MITOCHONDRIAL"/>
    <property type="match status" value="1"/>
</dbReference>
<dbReference type="InterPro" id="IPR038532">
    <property type="entry name" value="NDUFS4-like_sf"/>
</dbReference>
<reference evidence="7" key="2">
    <citation type="submission" date="2020-09" db="EMBL/GenBank/DDBJ databases">
        <authorList>
            <person name="Sun Q."/>
            <person name="Zhou Y."/>
        </authorList>
    </citation>
    <scope>NUCLEOTIDE SEQUENCE</scope>
    <source>
        <strain evidence="7">CGMCC 1.12921</strain>
    </source>
</reference>
<keyword evidence="2" id="KW-0813">Transport</keyword>
<evidence type="ECO:0000256" key="4">
    <source>
        <dbReference type="ARBA" id="ARBA00022946"/>
    </source>
</evidence>
<evidence type="ECO:0000256" key="3">
    <source>
        <dbReference type="ARBA" id="ARBA00022660"/>
    </source>
</evidence>